<evidence type="ECO:0000256" key="3">
    <source>
        <dbReference type="PIRSR" id="PIRSR000105-1"/>
    </source>
</evidence>
<protein>
    <submittedName>
        <fullName evidence="6">HbdA protein</fullName>
    </submittedName>
</protein>
<feature type="domain" description="3-hydroxyacyl-CoA dehydrogenase C-terminal" evidence="4">
    <location>
        <begin position="181"/>
        <end position="277"/>
    </location>
</feature>
<name>A0A812LU29_9DINO</name>
<dbReference type="PANTHER" id="PTHR48075:SF5">
    <property type="entry name" value="3-HYDROXYBUTYRYL-COA DEHYDROGENASE"/>
    <property type="match status" value="1"/>
</dbReference>
<evidence type="ECO:0000256" key="2">
    <source>
        <dbReference type="ARBA" id="ARBA00023002"/>
    </source>
</evidence>
<dbReference type="InterPro" id="IPR006176">
    <property type="entry name" value="3-OHacyl-CoA_DH_NAD-bd"/>
</dbReference>
<evidence type="ECO:0000313" key="6">
    <source>
        <dbReference type="EMBL" id="CAE7250018.1"/>
    </source>
</evidence>
<proteinExistence type="inferred from homology"/>
<dbReference type="InterPro" id="IPR013328">
    <property type="entry name" value="6PGD_dom2"/>
</dbReference>
<dbReference type="EMBL" id="CAJNDS010001158">
    <property type="protein sequence ID" value="CAE7250018.1"/>
    <property type="molecule type" value="Genomic_DNA"/>
</dbReference>
<feature type="domain" description="3-hydroxyacyl-CoA dehydrogenase NAD binding" evidence="5">
    <location>
        <begin position="1"/>
        <end position="172"/>
    </location>
</feature>
<dbReference type="PIRSF" id="PIRSF000105">
    <property type="entry name" value="HCDH"/>
    <property type="match status" value="1"/>
</dbReference>
<keyword evidence="7" id="KW-1185">Reference proteome</keyword>
<comment type="caution">
    <text evidence="6">The sequence shown here is derived from an EMBL/GenBank/DDBJ whole genome shotgun (WGS) entry which is preliminary data.</text>
</comment>
<dbReference type="SUPFAM" id="SSF51735">
    <property type="entry name" value="NAD(P)-binding Rossmann-fold domains"/>
    <property type="match status" value="1"/>
</dbReference>
<comment type="similarity">
    <text evidence="1">Belongs to the 3-hydroxyacyl-CoA dehydrogenase family.</text>
</comment>
<dbReference type="Pfam" id="PF00725">
    <property type="entry name" value="3HCDH"/>
    <property type="match status" value="1"/>
</dbReference>
<gene>
    <name evidence="6" type="primary">hbdA</name>
    <name evidence="6" type="ORF">SNAT2548_LOCUS12248</name>
</gene>
<dbReference type="GO" id="GO:0070403">
    <property type="term" value="F:NAD+ binding"/>
    <property type="evidence" value="ECO:0007669"/>
    <property type="project" value="InterPro"/>
</dbReference>
<dbReference type="InterPro" id="IPR006108">
    <property type="entry name" value="3HC_DH_C"/>
</dbReference>
<dbReference type="GO" id="GO:0006631">
    <property type="term" value="P:fatty acid metabolic process"/>
    <property type="evidence" value="ECO:0007669"/>
    <property type="project" value="InterPro"/>
</dbReference>
<dbReference type="InterPro" id="IPR022694">
    <property type="entry name" value="3-OHacyl-CoA_DH"/>
</dbReference>
<dbReference type="AlphaFoldDB" id="A0A812LU29"/>
<dbReference type="Gene3D" id="1.10.1040.10">
    <property type="entry name" value="N-(1-d-carboxylethyl)-l-norvaline Dehydrogenase, domain 2"/>
    <property type="match status" value="1"/>
</dbReference>
<accession>A0A812LU29</accession>
<dbReference type="OrthoDB" id="5958943at2759"/>
<evidence type="ECO:0000259" key="5">
    <source>
        <dbReference type="Pfam" id="PF02737"/>
    </source>
</evidence>
<keyword evidence="2" id="KW-0560">Oxidoreductase</keyword>
<dbReference type="GO" id="GO:0016616">
    <property type="term" value="F:oxidoreductase activity, acting on the CH-OH group of donors, NAD or NADP as acceptor"/>
    <property type="evidence" value="ECO:0007669"/>
    <property type="project" value="InterPro"/>
</dbReference>
<dbReference type="Proteomes" id="UP000604046">
    <property type="component" value="Unassembled WGS sequence"/>
</dbReference>
<dbReference type="Pfam" id="PF02737">
    <property type="entry name" value="3HCDH_N"/>
    <property type="match status" value="1"/>
</dbReference>
<sequence>MGTGIAIVAAAHARLEVVGMDAFPASLERSQAFIHEWAKKEANKGRMSESEAEDFRKRFSFVNLADTSALSNAISKAEFVIEAVSEDFDTKQSCFAALQAAGLSEESILASNTSSISITKLAAKVPRPERVIGMHFMNPVPVMPLVEVIRGLRTDDGTLDTTLQLCRAMKKEHSTSADRPGFIANRILMPYINEAVFALQENIGSAEDIDKTLKLGTNVPMGPLTLADFIGLDTCLSIMQVLHRDLGDSKYRPAPLLVNYVEAGWLGKKTKRGFYDYR</sequence>
<dbReference type="Gene3D" id="3.40.50.720">
    <property type="entry name" value="NAD(P)-binding Rossmann-like Domain"/>
    <property type="match status" value="1"/>
</dbReference>
<evidence type="ECO:0000256" key="1">
    <source>
        <dbReference type="ARBA" id="ARBA00009463"/>
    </source>
</evidence>
<feature type="site" description="Important for catalytic activity" evidence="3">
    <location>
        <position position="135"/>
    </location>
</feature>
<dbReference type="PANTHER" id="PTHR48075">
    <property type="entry name" value="3-HYDROXYACYL-COA DEHYDROGENASE FAMILY PROTEIN"/>
    <property type="match status" value="1"/>
</dbReference>
<dbReference type="InterPro" id="IPR008927">
    <property type="entry name" value="6-PGluconate_DH-like_C_sf"/>
</dbReference>
<dbReference type="SUPFAM" id="SSF48179">
    <property type="entry name" value="6-phosphogluconate dehydrogenase C-terminal domain-like"/>
    <property type="match status" value="1"/>
</dbReference>
<reference evidence="6" key="1">
    <citation type="submission" date="2021-02" db="EMBL/GenBank/DDBJ databases">
        <authorList>
            <person name="Dougan E. K."/>
            <person name="Rhodes N."/>
            <person name="Thang M."/>
            <person name="Chan C."/>
        </authorList>
    </citation>
    <scope>NUCLEOTIDE SEQUENCE</scope>
</reference>
<organism evidence="6 7">
    <name type="scientific">Symbiodinium natans</name>
    <dbReference type="NCBI Taxonomy" id="878477"/>
    <lineage>
        <taxon>Eukaryota</taxon>
        <taxon>Sar</taxon>
        <taxon>Alveolata</taxon>
        <taxon>Dinophyceae</taxon>
        <taxon>Suessiales</taxon>
        <taxon>Symbiodiniaceae</taxon>
        <taxon>Symbiodinium</taxon>
    </lineage>
</organism>
<evidence type="ECO:0000259" key="4">
    <source>
        <dbReference type="Pfam" id="PF00725"/>
    </source>
</evidence>
<dbReference type="InterPro" id="IPR036291">
    <property type="entry name" value="NAD(P)-bd_dom_sf"/>
</dbReference>
<evidence type="ECO:0000313" key="7">
    <source>
        <dbReference type="Proteomes" id="UP000604046"/>
    </source>
</evidence>